<sequence>MHSSSSQKYSALLSVLLLATVLAPAANADLVKRHNHLNLAHRQHQAPAALAREHNLSAVQPEKRLGALLGGLFGGGDKPHSSSSPPAPSPTHSTPPSNNGGGGGGGGGGGSNPSTGGSGSSGGNPTGGSNGGGGNNNGGSGAQPGGGNNNPAPSPSPSPSPSSGSGGDPPSGGTDPGNTGGDGTNPGNTGNEPSTGTGTGTSGTGSNPPPNTTPGADGNNPSPSGSPNGGTKDEGAGKTNGSSGTKAGSGTTSITGGAGSSTGDANGDGYPDVSYGSSASGNTGTDDSTSSSTNKNGNNSNGKSGGSSAGKVVAPILITLIVLAIVVGIASWYWKRVQKRRDAEDRESFSWVNRQGTITADPRRASGESFAGVQRPVSQLSFGNTGSHLAHPSEYHGQQEFGNLPQDMIEVNGWPAVSNVHRGSASGSTPSHQEPSSDDAQHIDQRPGSGLYPFSNGAHEYNPRSEDGINPAYIYASYSEHTHTQGHNYSAPPMGNSLEFQYQVHEASTTEEHGQDTVSPFADAHAAAQYAVAANTSTEEEAQPRRSSEAPYSLDPHISQLERLSGTISPTPIVPGSSRKDSLPPPPSLMAGIGASSSGPSSPTSPTVRTTKPRSGSASSRKAVPSMQSNGRLSVASGSSPRDRTTSIVSGFTVATEEVSHEATKSFTMVGRDLLSPTPEDGVPQFSSSSSAARESIATITAAGSSTRSPFSIASGSISPSRASSEGNPFASPADNSHNYHAAAAAAATAKAAANRNTSVSTSTTGYASDDVLSMRMSHFQTVDPFSPTEDDGTQLAKAKRAISPSDRRPTVSSMAPSESSGRQ</sequence>
<evidence type="ECO:0000256" key="1">
    <source>
        <dbReference type="SAM" id="MobiDB-lite"/>
    </source>
</evidence>
<evidence type="ECO:0000256" key="2">
    <source>
        <dbReference type="SAM" id="Phobius"/>
    </source>
</evidence>
<dbReference type="EMBL" id="JAPDMZ010000122">
    <property type="protein sequence ID" value="KAK0549029.1"/>
    <property type="molecule type" value="Genomic_DNA"/>
</dbReference>
<organism evidence="4 5">
    <name type="scientific">Tilletia horrida</name>
    <dbReference type="NCBI Taxonomy" id="155126"/>
    <lineage>
        <taxon>Eukaryota</taxon>
        <taxon>Fungi</taxon>
        <taxon>Dikarya</taxon>
        <taxon>Basidiomycota</taxon>
        <taxon>Ustilaginomycotina</taxon>
        <taxon>Exobasidiomycetes</taxon>
        <taxon>Tilletiales</taxon>
        <taxon>Tilletiaceae</taxon>
        <taxon>Tilletia</taxon>
    </lineage>
</organism>
<feature type="compositionally biased region" description="Polar residues" evidence="1">
    <location>
        <begin position="425"/>
        <end position="434"/>
    </location>
</feature>
<evidence type="ECO:0000313" key="4">
    <source>
        <dbReference type="EMBL" id="KAK0549029.1"/>
    </source>
</evidence>
<keyword evidence="3" id="KW-0732">Signal</keyword>
<feature type="region of interest" description="Disordered" evidence="1">
    <location>
        <begin position="672"/>
        <end position="691"/>
    </location>
</feature>
<name>A0AAN6GTA8_9BASI</name>
<feature type="region of interest" description="Disordered" evidence="1">
    <location>
        <begin position="782"/>
        <end position="824"/>
    </location>
</feature>
<feature type="compositionally biased region" description="Polar residues" evidence="1">
    <location>
        <begin position="616"/>
        <end position="646"/>
    </location>
</feature>
<keyword evidence="2" id="KW-0812">Transmembrane</keyword>
<reference evidence="4" key="1">
    <citation type="journal article" date="2023" name="PhytoFront">
        <title>Draft Genome Resources of Seven Strains of Tilletia horrida, Causal Agent of Kernel Smut of Rice.</title>
        <authorList>
            <person name="Khanal S."/>
            <person name="Antony Babu S."/>
            <person name="Zhou X.G."/>
        </authorList>
    </citation>
    <scope>NUCLEOTIDE SEQUENCE</scope>
    <source>
        <strain evidence="4">TX6</strain>
    </source>
</reference>
<keyword evidence="2" id="KW-0472">Membrane</keyword>
<keyword evidence="2" id="KW-1133">Transmembrane helix</keyword>
<comment type="caution">
    <text evidence="4">The sequence shown here is derived from an EMBL/GenBank/DDBJ whole genome shotgun (WGS) entry which is preliminary data.</text>
</comment>
<feature type="compositionally biased region" description="Gly residues" evidence="1">
    <location>
        <begin position="99"/>
        <end position="148"/>
    </location>
</feature>
<evidence type="ECO:0000256" key="3">
    <source>
        <dbReference type="SAM" id="SignalP"/>
    </source>
</evidence>
<protein>
    <recommendedName>
        <fullName evidence="6">REJ domain-containing protein</fullName>
    </recommendedName>
</protein>
<evidence type="ECO:0008006" key="6">
    <source>
        <dbReference type="Google" id="ProtNLM"/>
    </source>
</evidence>
<feature type="compositionally biased region" description="Low complexity" evidence="1">
    <location>
        <begin position="185"/>
        <end position="196"/>
    </location>
</feature>
<feature type="region of interest" description="Disordered" evidence="1">
    <location>
        <begin position="68"/>
        <end position="309"/>
    </location>
</feature>
<feature type="compositionally biased region" description="Low complexity" evidence="1">
    <location>
        <begin position="237"/>
        <end position="269"/>
    </location>
</feature>
<feature type="chain" id="PRO_5042994982" description="REJ domain-containing protein" evidence="3">
    <location>
        <begin position="29"/>
        <end position="824"/>
    </location>
</feature>
<evidence type="ECO:0000313" key="5">
    <source>
        <dbReference type="Proteomes" id="UP001176517"/>
    </source>
</evidence>
<feature type="compositionally biased region" description="Low complexity" evidence="1">
    <location>
        <begin position="276"/>
        <end position="302"/>
    </location>
</feature>
<dbReference type="Proteomes" id="UP001176517">
    <property type="component" value="Unassembled WGS sequence"/>
</dbReference>
<feature type="region of interest" description="Disordered" evidence="1">
    <location>
        <begin position="418"/>
        <end position="466"/>
    </location>
</feature>
<feature type="compositionally biased region" description="Low complexity" evidence="1">
    <location>
        <begin position="213"/>
        <end position="230"/>
    </location>
</feature>
<feature type="compositionally biased region" description="Low complexity" evidence="1">
    <location>
        <begin position="596"/>
        <end position="615"/>
    </location>
</feature>
<feature type="compositionally biased region" description="Low complexity" evidence="1">
    <location>
        <begin position="701"/>
        <end position="725"/>
    </location>
</feature>
<proteinExistence type="predicted"/>
<feature type="compositionally biased region" description="Polar residues" evidence="1">
    <location>
        <begin position="811"/>
        <end position="824"/>
    </location>
</feature>
<accession>A0AAN6GTA8</accession>
<keyword evidence="5" id="KW-1185">Reference proteome</keyword>
<feature type="signal peptide" evidence="3">
    <location>
        <begin position="1"/>
        <end position="28"/>
    </location>
</feature>
<feature type="transmembrane region" description="Helical" evidence="2">
    <location>
        <begin position="312"/>
        <end position="334"/>
    </location>
</feature>
<feature type="region of interest" description="Disordered" evidence="1">
    <location>
        <begin position="532"/>
        <end position="646"/>
    </location>
</feature>
<feature type="compositionally biased region" description="Gly residues" evidence="1">
    <location>
        <begin position="164"/>
        <end position="184"/>
    </location>
</feature>
<feature type="region of interest" description="Disordered" evidence="1">
    <location>
        <begin position="701"/>
        <end position="736"/>
    </location>
</feature>
<gene>
    <name evidence="4" type="ORF">OC846_004252</name>
</gene>
<dbReference type="AlphaFoldDB" id="A0AAN6GTA8"/>